<dbReference type="Gene3D" id="3.40.50.300">
    <property type="entry name" value="P-loop containing nucleotide triphosphate hydrolases"/>
    <property type="match status" value="1"/>
</dbReference>
<evidence type="ECO:0000313" key="2">
    <source>
        <dbReference type="Proteomes" id="UP000286268"/>
    </source>
</evidence>
<dbReference type="KEGG" id="cmah:C1I91_19775"/>
<sequence>MIQGDGYMDGLMIIITGASATGKTVLSKKLGSKLKLSVINKDEIKELLFDNLGVKDESWAGKLGVTSFELCYMFAEKLCNTGKSFILEGNFENRYASKIFSRLKENYKYRILQIYCYGQVEVLYDRYISRDNSGERHPGHIISIQNLEQYKERVNNKDFKLDIDDGKRIDLDTTNFELIDIEAIYEMINLNYR</sequence>
<evidence type="ECO:0000313" key="1">
    <source>
        <dbReference type="EMBL" id="QAA33691.1"/>
    </source>
</evidence>
<dbReference type="PANTHER" id="PTHR37807:SF3">
    <property type="entry name" value="OS07G0160300 PROTEIN"/>
    <property type="match status" value="1"/>
</dbReference>
<dbReference type="Proteomes" id="UP000286268">
    <property type="component" value="Chromosome"/>
</dbReference>
<dbReference type="SUPFAM" id="SSF52540">
    <property type="entry name" value="P-loop containing nucleoside triphosphate hydrolases"/>
    <property type="match status" value="1"/>
</dbReference>
<protein>
    <submittedName>
        <fullName evidence="1">Uncharacterized protein</fullName>
    </submittedName>
</protein>
<dbReference type="OrthoDB" id="1648091at2"/>
<organism evidence="1 2">
    <name type="scientific">Clostridium manihotivorum</name>
    <dbReference type="NCBI Taxonomy" id="2320868"/>
    <lineage>
        <taxon>Bacteria</taxon>
        <taxon>Bacillati</taxon>
        <taxon>Bacillota</taxon>
        <taxon>Clostridia</taxon>
        <taxon>Eubacteriales</taxon>
        <taxon>Clostridiaceae</taxon>
        <taxon>Clostridium</taxon>
    </lineage>
</organism>
<dbReference type="EMBL" id="CP025746">
    <property type="protein sequence ID" value="QAA33691.1"/>
    <property type="molecule type" value="Genomic_DNA"/>
</dbReference>
<dbReference type="AlphaFoldDB" id="A0A410DXC0"/>
<dbReference type="InterPro" id="IPR027417">
    <property type="entry name" value="P-loop_NTPase"/>
</dbReference>
<gene>
    <name evidence="1" type="ORF">C1I91_19775</name>
</gene>
<keyword evidence="2" id="KW-1185">Reference proteome</keyword>
<dbReference type="PANTHER" id="PTHR37807">
    <property type="entry name" value="OS07G0160300 PROTEIN"/>
    <property type="match status" value="1"/>
</dbReference>
<proteinExistence type="predicted"/>
<accession>A0A410DXC0</accession>
<dbReference type="Pfam" id="PF13671">
    <property type="entry name" value="AAA_33"/>
    <property type="match status" value="1"/>
</dbReference>
<reference evidence="1 2" key="1">
    <citation type="submission" date="2018-01" db="EMBL/GenBank/DDBJ databases">
        <title>Genome Sequencing and Assembly of Anaerobacter polyendosporus strain CT4.</title>
        <authorList>
            <person name="Tachaapaikoon C."/>
            <person name="Sutheeworapong S."/>
            <person name="Jenjaroenpun P."/>
            <person name="Wongsurawat T."/>
            <person name="Nookeaw I."/>
            <person name="Cheawchanlertfa P."/>
            <person name="Kosugi A."/>
            <person name="Cheevadhanarak S."/>
            <person name="Ratanakhanokchai K."/>
        </authorList>
    </citation>
    <scope>NUCLEOTIDE SEQUENCE [LARGE SCALE GENOMIC DNA]</scope>
    <source>
        <strain evidence="1 2">CT4</strain>
    </source>
</reference>
<name>A0A410DXC0_9CLOT</name>